<feature type="domain" description="Golgin subfamily A conserved" evidence="4">
    <location>
        <begin position="798"/>
        <end position="1042"/>
    </location>
</feature>
<evidence type="ECO:0000256" key="2">
    <source>
        <dbReference type="SAM" id="Coils"/>
    </source>
</evidence>
<feature type="region of interest" description="Disordered" evidence="3">
    <location>
        <begin position="906"/>
        <end position="936"/>
    </location>
</feature>
<evidence type="ECO:0000259" key="4">
    <source>
        <dbReference type="Pfam" id="PF15070"/>
    </source>
</evidence>
<feature type="region of interest" description="Disordered" evidence="3">
    <location>
        <begin position="1"/>
        <end position="21"/>
    </location>
</feature>
<dbReference type="Proteomes" id="UP001148838">
    <property type="component" value="Unassembled WGS sequence"/>
</dbReference>
<feature type="coiled-coil region" evidence="2">
    <location>
        <begin position="349"/>
        <end position="496"/>
    </location>
</feature>
<feature type="region of interest" description="Disordered" evidence="3">
    <location>
        <begin position="106"/>
        <end position="125"/>
    </location>
</feature>
<dbReference type="EMBL" id="JAJSOF020000015">
    <property type="protein sequence ID" value="KAJ4442233.1"/>
    <property type="molecule type" value="Genomic_DNA"/>
</dbReference>
<dbReference type="Pfam" id="PF15070">
    <property type="entry name" value="GOLGA2L5"/>
    <property type="match status" value="1"/>
</dbReference>
<dbReference type="PANTHER" id="PTHR10881:SF46">
    <property type="entry name" value="GOLGIN SUBFAMILY A MEMBER 2"/>
    <property type="match status" value="1"/>
</dbReference>
<dbReference type="PANTHER" id="PTHR10881">
    <property type="entry name" value="GOLGIN SUBFAMILY A MEMBER-RELATED"/>
    <property type="match status" value="1"/>
</dbReference>
<feature type="coiled-coil region" evidence="2">
    <location>
        <begin position="264"/>
        <end position="298"/>
    </location>
</feature>
<organism evidence="5 6">
    <name type="scientific">Periplaneta americana</name>
    <name type="common">American cockroach</name>
    <name type="synonym">Blatta americana</name>
    <dbReference type="NCBI Taxonomy" id="6978"/>
    <lineage>
        <taxon>Eukaryota</taxon>
        <taxon>Metazoa</taxon>
        <taxon>Ecdysozoa</taxon>
        <taxon>Arthropoda</taxon>
        <taxon>Hexapoda</taxon>
        <taxon>Insecta</taxon>
        <taxon>Pterygota</taxon>
        <taxon>Neoptera</taxon>
        <taxon>Polyneoptera</taxon>
        <taxon>Dictyoptera</taxon>
        <taxon>Blattodea</taxon>
        <taxon>Blattoidea</taxon>
        <taxon>Blattidae</taxon>
        <taxon>Blattinae</taxon>
        <taxon>Periplaneta</taxon>
    </lineage>
</organism>
<accession>A0ABQ8T8E2</accession>
<dbReference type="InterPro" id="IPR043976">
    <property type="entry name" value="GOLGA_cons_dom"/>
</dbReference>
<keyword evidence="1 2" id="KW-0175">Coiled coil</keyword>
<evidence type="ECO:0000256" key="1">
    <source>
        <dbReference type="ARBA" id="ARBA00023054"/>
    </source>
</evidence>
<evidence type="ECO:0000256" key="3">
    <source>
        <dbReference type="SAM" id="MobiDB-lite"/>
    </source>
</evidence>
<keyword evidence="6" id="KW-1185">Reference proteome</keyword>
<feature type="coiled-coil region" evidence="2">
    <location>
        <begin position="688"/>
        <end position="859"/>
    </location>
</feature>
<feature type="compositionally biased region" description="Polar residues" evidence="3">
    <location>
        <begin position="114"/>
        <end position="125"/>
    </location>
</feature>
<feature type="compositionally biased region" description="Basic and acidic residues" evidence="3">
    <location>
        <begin position="925"/>
        <end position="936"/>
    </location>
</feature>
<evidence type="ECO:0000313" key="6">
    <source>
        <dbReference type="Proteomes" id="UP001148838"/>
    </source>
</evidence>
<comment type="caution">
    <text evidence="5">The sequence shown here is derived from an EMBL/GenBank/DDBJ whole genome shotgun (WGS) entry which is preliminary data.</text>
</comment>
<gene>
    <name evidence="5" type="ORF">ANN_12099</name>
</gene>
<reference evidence="5 6" key="1">
    <citation type="journal article" date="2022" name="Allergy">
        <title>Genome assembly and annotation of Periplaneta americana reveal a comprehensive cockroach allergen profile.</title>
        <authorList>
            <person name="Wang L."/>
            <person name="Xiong Q."/>
            <person name="Saelim N."/>
            <person name="Wang L."/>
            <person name="Nong W."/>
            <person name="Wan A.T."/>
            <person name="Shi M."/>
            <person name="Liu X."/>
            <person name="Cao Q."/>
            <person name="Hui J.H.L."/>
            <person name="Sookrung N."/>
            <person name="Leung T.F."/>
            <person name="Tungtrongchitr A."/>
            <person name="Tsui S.K.W."/>
        </authorList>
    </citation>
    <scope>NUCLEOTIDE SEQUENCE [LARGE SCALE GENOMIC DNA]</scope>
    <source>
        <strain evidence="5">PWHHKU_190912</strain>
    </source>
</reference>
<evidence type="ECO:0000313" key="5">
    <source>
        <dbReference type="EMBL" id="KAJ4442233.1"/>
    </source>
</evidence>
<proteinExistence type="predicted"/>
<name>A0ABQ8T8E2_PERAM</name>
<protein>
    <recommendedName>
        <fullName evidence="4">Golgin subfamily A conserved domain-containing protein</fullName>
    </recommendedName>
</protein>
<dbReference type="InterPro" id="IPR024858">
    <property type="entry name" value="GOLGA"/>
</dbReference>
<sequence length="1140" mass="128330">MKISTYSKRDFKISNTPPEFNTYHTESNEKLSGSEINNFAGVQNGEVKSIDENQFRGLNDVFNFESMSTVTPSNSAASGNSVPSYTASSDIVAARNFFDNFSFNKDSQSSSDNVDTTLGANESQDTRTVQQLFSTESVSASSYEHVCASGESQTSLSFSLEDSNSSRSVIVKNPDATDSQDSIQVIDSKTDQAVANNESEVTQQEAMAQKEVSEPLISFRSSSESLRQLSLQINGLIQESVQESVPHAGDSILERRNQELAALLAAETQKSEQLQLHLKEYQSRVSELQLDLDQMRTESEARVTREVGLVQEQLQLHVQTVGILVGEKTELQAALTKSQNLAKQKAGEAEELQGRLKASRHKVMDLEKTVSSMQETTQKLEKLTHELSAELEKQKVELMKTKKHLGEAEEEVSELHQKLDAKTNDFVKLQLELEEKSSQLSLTQVRVQQLMTTDTSEVDGQLETLHQQNLSLEKQVTELQQTVKSVGAERDQASQQYQQYVQQLNGQLQSLASKVLSHNHEHWPSFVKQKYCDSDVRFELTTSVPRERAYRAGFMKHEGRRAAEKGKAHATRGECTRNCCMRSKGEWTFPTLPEVRRSGDIQIILYTPVEISRNYDFAIKEEAPASSSSFSVIQSVTSRPACSGPQLEGPEFECSGPQLEGPEFECSGPQLEGPEFEYSELFLKVQENQNIQRELEDRHLRIEELESMLEQLEGEQPDKDKLLAAMESDKVAAARAVGQNQRLKQQLEELQEGFVKMSNNKLELTEQLQHEQHVCKEQSETLAQQEQELTALRSELLEKEQLLQQYSNQMLQQNQVAEFVSHEAHGQLNELLQQELEQAKEHNQALSTQNRELRTLLAQQRIHDPGSSSGAVSLDDASIRKDETLATLSASVKQLQEERDQLLEKLKQQEQQNSAQEDSSAPEVFSKKTNEEEIPKDYESMKVAMEQLEERFTKTMKEVADLTDEKQRLEHLVLQLQGETETIGEYIALYQVQRSILRQRAQEKDEQLSKLAKDREDMRKKLGELNNLVRQLVAEKESNRKKSITNPLENLTQISINHSPEVEEGIPNGEIIEIEEAIEAKTDANITSPAEDSNSPALQGDTAVKIMALISEIGTSSLVDPQCSENFHPCPWCSGRLITV</sequence>